<feature type="non-terminal residue" evidence="2">
    <location>
        <position position="152"/>
    </location>
</feature>
<protein>
    <submittedName>
        <fullName evidence="2">Portal protein</fullName>
    </submittedName>
</protein>
<organism evidence="2 3">
    <name type="scientific">Dissostichus eleginoides</name>
    <name type="common">Patagonian toothfish</name>
    <name type="synonym">Dissostichus amissus</name>
    <dbReference type="NCBI Taxonomy" id="100907"/>
    <lineage>
        <taxon>Eukaryota</taxon>
        <taxon>Metazoa</taxon>
        <taxon>Chordata</taxon>
        <taxon>Craniata</taxon>
        <taxon>Vertebrata</taxon>
        <taxon>Euteleostomi</taxon>
        <taxon>Actinopterygii</taxon>
        <taxon>Neopterygii</taxon>
        <taxon>Teleostei</taxon>
        <taxon>Neoteleostei</taxon>
        <taxon>Acanthomorphata</taxon>
        <taxon>Eupercaria</taxon>
        <taxon>Perciformes</taxon>
        <taxon>Notothenioidei</taxon>
        <taxon>Nototheniidae</taxon>
        <taxon>Dissostichus</taxon>
    </lineage>
</organism>
<sequence>GTILSGPDSLSKTGDLRKIRENYVNDTAPAESSETLDPNRGRLGVGKRKRGEKEHILGNFSRKSLWQIARPIKEKTIWLGPNEATTCCSETSPLPPPWDPTSEGSGVTALVVSSATERGGKHRDCRQTGQIAPTLTERLLPRGHRGYVLLTY</sequence>
<reference evidence="2" key="1">
    <citation type="submission" date="2023-04" db="EMBL/GenBank/DDBJ databases">
        <title>Chromosome-level genome of Chaenocephalus aceratus.</title>
        <authorList>
            <person name="Park H."/>
        </authorList>
    </citation>
    <scope>NUCLEOTIDE SEQUENCE</scope>
    <source>
        <strain evidence="2">DE</strain>
        <tissue evidence="2">Muscle</tissue>
    </source>
</reference>
<evidence type="ECO:0000313" key="2">
    <source>
        <dbReference type="EMBL" id="KAK1899955.1"/>
    </source>
</evidence>
<dbReference type="Proteomes" id="UP001228049">
    <property type="component" value="Unassembled WGS sequence"/>
</dbReference>
<comment type="caution">
    <text evidence="2">The sequence shown here is derived from an EMBL/GenBank/DDBJ whole genome shotgun (WGS) entry which is preliminary data.</text>
</comment>
<feature type="non-terminal residue" evidence="2">
    <location>
        <position position="1"/>
    </location>
</feature>
<evidence type="ECO:0000256" key="1">
    <source>
        <dbReference type="SAM" id="MobiDB-lite"/>
    </source>
</evidence>
<feature type="region of interest" description="Disordered" evidence="1">
    <location>
        <begin position="22"/>
        <end position="51"/>
    </location>
</feature>
<gene>
    <name evidence="2" type="ORF">KUDE01_000742</name>
</gene>
<name>A0AAD9CD85_DISEL</name>
<keyword evidence="3" id="KW-1185">Reference proteome</keyword>
<evidence type="ECO:0000313" key="3">
    <source>
        <dbReference type="Proteomes" id="UP001228049"/>
    </source>
</evidence>
<accession>A0AAD9CD85</accession>
<dbReference type="EMBL" id="JASDAP010000007">
    <property type="protein sequence ID" value="KAK1899955.1"/>
    <property type="molecule type" value="Genomic_DNA"/>
</dbReference>
<dbReference type="AlphaFoldDB" id="A0AAD9CD85"/>
<proteinExistence type="predicted"/>